<feature type="domain" description="Helicase C-terminal" evidence="7">
    <location>
        <begin position="273"/>
        <end position="484"/>
    </location>
</feature>
<dbReference type="GO" id="GO:0003676">
    <property type="term" value="F:nucleic acid binding"/>
    <property type="evidence" value="ECO:0007669"/>
    <property type="project" value="InterPro"/>
</dbReference>
<reference evidence="8 9" key="1">
    <citation type="journal article" date="2004" name="Science">
        <title>The complete genome sequence of Propionibacterium acnes, a commensal of human skin.</title>
        <authorList>
            <person name="Bruggemann H."/>
            <person name="Henne A."/>
            <person name="Hoster F."/>
            <person name="Liesegang H."/>
            <person name="Wiezer A."/>
            <person name="Strittmatter A."/>
            <person name="Hujer S."/>
            <person name="Durre P."/>
            <person name="Gottschalk G."/>
        </authorList>
    </citation>
    <scope>NUCLEOTIDE SEQUENCE [LARGE SCALE GENOMIC DNA]</scope>
    <source>
        <strain evidence="9">DSM 16379 / KPA171202</strain>
    </source>
</reference>
<dbReference type="EnsemblBacteria" id="AAT83842">
    <property type="protein sequence ID" value="AAT83842"/>
    <property type="gene ID" value="PPA2135"/>
</dbReference>
<keyword evidence="4" id="KW-0067">ATP-binding</keyword>
<dbReference type="InterPro" id="IPR014001">
    <property type="entry name" value="Helicase_ATP-bd"/>
</dbReference>
<evidence type="ECO:0000259" key="6">
    <source>
        <dbReference type="PROSITE" id="PS51192"/>
    </source>
</evidence>
<evidence type="ECO:0000256" key="5">
    <source>
        <dbReference type="SAM" id="MobiDB-lite"/>
    </source>
</evidence>
<feature type="domain" description="Helicase ATP-binding" evidence="6">
    <location>
        <begin position="93"/>
        <end position="249"/>
    </location>
</feature>
<dbReference type="GO" id="GO:0016787">
    <property type="term" value="F:hydrolase activity"/>
    <property type="evidence" value="ECO:0007669"/>
    <property type="project" value="UniProtKB-KW"/>
</dbReference>
<dbReference type="InterPro" id="IPR027417">
    <property type="entry name" value="P-loop_NTPase"/>
</dbReference>
<dbReference type="InterPro" id="IPR011545">
    <property type="entry name" value="DEAD/DEAH_box_helicase_dom"/>
</dbReference>
<dbReference type="SUPFAM" id="SSF52540">
    <property type="entry name" value="P-loop containing nucleoside triphosphate hydrolases"/>
    <property type="match status" value="1"/>
</dbReference>
<dbReference type="Pfam" id="PF00270">
    <property type="entry name" value="DEAD"/>
    <property type="match status" value="1"/>
</dbReference>
<dbReference type="EMBL" id="AE017283">
    <property type="protein sequence ID" value="AAT83842.1"/>
    <property type="molecule type" value="Genomic_DNA"/>
</dbReference>
<feature type="region of interest" description="Disordered" evidence="5">
    <location>
        <begin position="1"/>
        <end position="26"/>
    </location>
</feature>
<evidence type="ECO:0000256" key="4">
    <source>
        <dbReference type="ARBA" id="ARBA00022840"/>
    </source>
</evidence>
<dbReference type="Gene3D" id="3.40.50.300">
    <property type="entry name" value="P-loop containing nucleotide triphosphate hydrolases"/>
    <property type="match status" value="2"/>
</dbReference>
<proteinExistence type="predicted"/>
<dbReference type="HOGENOM" id="CLU_017075_0_0_11"/>
<protein>
    <submittedName>
        <fullName evidence="8">DeaD/DeaH box helicase</fullName>
    </submittedName>
</protein>
<dbReference type="AlphaFoldDB" id="Q6A5X1"/>
<dbReference type="PROSITE" id="PS51194">
    <property type="entry name" value="HELICASE_CTER"/>
    <property type="match status" value="1"/>
</dbReference>
<dbReference type="Pfam" id="PF00271">
    <property type="entry name" value="Helicase_C"/>
    <property type="match status" value="1"/>
</dbReference>
<dbReference type="Pfam" id="PF12029">
    <property type="entry name" value="DUF3516"/>
    <property type="match status" value="1"/>
</dbReference>
<evidence type="ECO:0000313" key="9">
    <source>
        <dbReference type="Proteomes" id="UP000000603"/>
    </source>
</evidence>
<dbReference type="PROSITE" id="PS51192">
    <property type="entry name" value="HELICASE_ATP_BIND_1"/>
    <property type="match status" value="1"/>
</dbReference>
<name>Q6A5X1_CUTAK</name>
<keyword evidence="3 8" id="KW-0347">Helicase</keyword>
<evidence type="ECO:0000256" key="1">
    <source>
        <dbReference type="ARBA" id="ARBA00022741"/>
    </source>
</evidence>
<dbReference type="Proteomes" id="UP000000603">
    <property type="component" value="Chromosome"/>
</dbReference>
<gene>
    <name evidence="8" type="ordered locus">PPA2135</name>
</gene>
<dbReference type="SMART" id="SM00487">
    <property type="entry name" value="DEXDc"/>
    <property type="match status" value="1"/>
</dbReference>
<dbReference type="PANTHER" id="PTHR12131:SF1">
    <property type="entry name" value="ATP-DEPENDENT RNA HELICASE SUPV3L1, MITOCHONDRIAL-RELATED"/>
    <property type="match status" value="1"/>
</dbReference>
<feature type="region of interest" description="Disordered" evidence="5">
    <location>
        <begin position="43"/>
        <end position="63"/>
    </location>
</feature>
<dbReference type="GO" id="GO:0005524">
    <property type="term" value="F:ATP binding"/>
    <property type="evidence" value="ECO:0007669"/>
    <property type="project" value="UniProtKB-KW"/>
</dbReference>
<dbReference type="CDD" id="cd17921">
    <property type="entry name" value="DEXHc_Ski2"/>
    <property type="match status" value="1"/>
</dbReference>
<dbReference type="PANTHER" id="PTHR12131">
    <property type="entry name" value="ATP-DEPENDENT RNA AND DNA HELICASE"/>
    <property type="match status" value="1"/>
</dbReference>
<dbReference type="SMART" id="SM00490">
    <property type="entry name" value="HELICc"/>
    <property type="match status" value="1"/>
</dbReference>
<evidence type="ECO:0000256" key="3">
    <source>
        <dbReference type="ARBA" id="ARBA00022806"/>
    </source>
</evidence>
<dbReference type="GO" id="GO:0004386">
    <property type="term" value="F:helicase activity"/>
    <property type="evidence" value="ECO:0007669"/>
    <property type="project" value="UniProtKB-KW"/>
</dbReference>
<dbReference type="InterPro" id="IPR001650">
    <property type="entry name" value="Helicase_C-like"/>
</dbReference>
<organism evidence="8 9">
    <name type="scientific">Cutibacterium acnes (strain DSM 16379 / KPA171202)</name>
    <name type="common">Propionibacterium acnes</name>
    <dbReference type="NCBI Taxonomy" id="267747"/>
    <lineage>
        <taxon>Bacteria</taxon>
        <taxon>Bacillati</taxon>
        <taxon>Actinomycetota</taxon>
        <taxon>Actinomycetes</taxon>
        <taxon>Propionibacteriales</taxon>
        <taxon>Propionibacteriaceae</taxon>
        <taxon>Cutibacterium</taxon>
    </lineage>
</organism>
<sequence length="892" mass="99109">MRIHDRHTRRRPPLHWAQPLLNRPPQGDTVRLAEALDDMVVGRAPVTTDRGERQPGWDSPGARPLDADMALDHIERAVAADGISMYEHQEEAILEILSGNHVIVTTPTGSGKSLIATAAHFACVAAGGRSYYTAPIKALVSEKFFSLCEIFGAANVGMVTGDASVNADAPIICCTAEILANIALREGHHASIDQVVMDEFHFVGDPDRGWAWQVPLSELPQAQQIIMSATLGDVSDLSVGLTTATGRPTSVITGVVRPVPLEYLWSMKPDHEAIEELVADQKAPVYIVHPSQKQAVERAQSMTSMKLVSTEERHAIAAEIAGFRFAKGFGSTVRKFITAGIGIHHAGMLPKYRRLIETLAQQGKLKVICGTDTLGVGINVPIRTVMFTSLTKFDGRRTRVLKSREFHQIAGRAGRAGFDTVGYVVAQAPEHVIANHKALAKAGDDPKKRRKVQRHKPPEGFVNYSEETFTKLIESTPETLHARMRITEAMLLNLLQRDEDTARAVQHLVEAATPAVAERRRLYRRAVQIGLSLLRSEVVHRLEVPTPGGRRFAMNEALQDDFALNQPLSAFASEAVATLDPDSPSHALDVVSVIEATLDNPMTVLIAQQHAARGEAIARMKEDGYDYEDRMAAVEEIEWPRPLEDTLNALFDIFAPSHPWVPADALQPKSVVRDMYERAMTFGEFCAHYKVQRSEGLVLRYLTDAYRALRQTVPESERTDELSDVISWLGEVVRSTDSSLIDEWEDLTHPLDEEPEEVRPARTFTSNQRAFTVMVRNAMFRKVILAADDDFEALGALEPERSAMTTTAWEDTLGTYWDEHDEINDGPDARAPGLFMIENESRRRDSRIWLVRQIIDDPAGNHDWSITATVDLDECDEADDLVLRTRAFARLD</sequence>
<keyword evidence="1" id="KW-0547">Nucleotide-binding</keyword>
<keyword evidence="2" id="KW-0378">Hydrolase</keyword>
<dbReference type="KEGG" id="pac:PPA2135"/>
<accession>Q6A5X1</accession>
<evidence type="ECO:0000313" key="8">
    <source>
        <dbReference type="EMBL" id="AAT83842.1"/>
    </source>
</evidence>
<dbReference type="InterPro" id="IPR050699">
    <property type="entry name" value="RNA-DNA_Helicase"/>
</dbReference>
<dbReference type="InterPro" id="IPR021904">
    <property type="entry name" value="DUF3516"/>
</dbReference>
<dbReference type="eggNOG" id="COG4581">
    <property type="taxonomic scope" value="Bacteria"/>
</dbReference>
<evidence type="ECO:0000259" key="7">
    <source>
        <dbReference type="PROSITE" id="PS51194"/>
    </source>
</evidence>
<evidence type="ECO:0000256" key="2">
    <source>
        <dbReference type="ARBA" id="ARBA00022801"/>
    </source>
</evidence>
<feature type="compositionally biased region" description="Basic residues" evidence="5">
    <location>
        <begin position="1"/>
        <end position="13"/>
    </location>
</feature>